<evidence type="ECO:0000313" key="3">
    <source>
        <dbReference type="Proteomes" id="UP000187429"/>
    </source>
</evidence>
<dbReference type="CDD" id="cd00084">
    <property type="entry name" value="HMG-box_SF"/>
    <property type="match status" value="1"/>
</dbReference>
<protein>
    <submittedName>
        <fullName evidence="2">Putative axial regulator YABBY 2</fullName>
    </submittedName>
</protein>
<keyword evidence="3" id="KW-1185">Reference proteome</keyword>
<evidence type="ECO:0000313" key="2">
    <source>
        <dbReference type="EMBL" id="OMJ26777.1"/>
    </source>
</evidence>
<evidence type="ECO:0000259" key="1">
    <source>
        <dbReference type="Pfam" id="PF04690"/>
    </source>
</evidence>
<comment type="caution">
    <text evidence="2">The sequence shown here is derived from an EMBL/GenBank/DDBJ whole genome shotgun (WGS) entry which is preliminary data.</text>
</comment>
<feature type="domain" description="YABBY protein C-terminal" evidence="1">
    <location>
        <begin position="4"/>
        <end position="50"/>
    </location>
</feature>
<sequence length="107" mass="11874">MPPAKPARKGTRKLSAYNLFMRTELSRVKVTNPTVSHKDAFKLAALNWKSSEQNPLNAKTVAIKCTAVCLTRHTVSASSAFGTESIYFFERMSCRTISHSTIVVLLL</sequence>
<dbReference type="EMBL" id="LSSM01001366">
    <property type="protein sequence ID" value="OMJ26777.1"/>
    <property type="molecule type" value="Genomic_DNA"/>
</dbReference>
<organism evidence="2 3">
    <name type="scientific">Smittium culicis</name>
    <dbReference type="NCBI Taxonomy" id="133412"/>
    <lineage>
        <taxon>Eukaryota</taxon>
        <taxon>Fungi</taxon>
        <taxon>Fungi incertae sedis</taxon>
        <taxon>Zoopagomycota</taxon>
        <taxon>Kickxellomycotina</taxon>
        <taxon>Harpellomycetes</taxon>
        <taxon>Harpellales</taxon>
        <taxon>Legeriomycetaceae</taxon>
        <taxon>Smittium</taxon>
    </lineage>
</organism>
<dbReference type="AlphaFoldDB" id="A0A1R1YIM2"/>
<dbReference type="InterPro" id="IPR056775">
    <property type="entry name" value="YABBY_C"/>
</dbReference>
<name>A0A1R1YIM2_9FUNG</name>
<gene>
    <name evidence="2" type="ORF">AYI69_g3811</name>
</gene>
<dbReference type="OrthoDB" id="667577at2759"/>
<proteinExistence type="predicted"/>
<dbReference type="InterPro" id="IPR036910">
    <property type="entry name" value="HMG_box_dom_sf"/>
</dbReference>
<dbReference type="Gene3D" id="1.10.30.10">
    <property type="entry name" value="High mobility group box domain"/>
    <property type="match status" value="1"/>
</dbReference>
<dbReference type="Pfam" id="PF04690">
    <property type="entry name" value="YABBY"/>
    <property type="match status" value="1"/>
</dbReference>
<reference evidence="3" key="1">
    <citation type="submission" date="2017-01" db="EMBL/GenBank/DDBJ databases">
        <authorList>
            <person name="Wang Y."/>
            <person name="White M."/>
            <person name="Kvist S."/>
            <person name="Moncalvo J.-M."/>
        </authorList>
    </citation>
    <scope>NUCLEOTIDE SEQUENCE [LARGE SCALE GENOMIC DNA]</scope>
    <source>
        <strain evidence="3">ID-206-W2</strain>
    </source>
</reference>
<dbReference type="SUPFAM" id="SSF47095">
    <property type="entry name" value="HMG-box"/>
    <property type="match status" value="1"/>
</dbReference>
<dbReference type="Proteomes" id="UP000187429">
    <property type="component" value="Unassembled WGS sequence"/>
</dbReference>
<accession>A0A1R1YIM2</accession>